<dbReference type="InterPro" id="IPR012677">
    <property type="entry name" value="Nucleotide-bd_a/b_plait_sf"/>
</dbReference>
<evidence type="ECO:0000313" key="5">
    <source>
        <dbReference type="Proteomes" id="UP000761534"/>
    </source>
</evidence>
<accession>A0A642V013</accession>
<dbReference type="InterPro" id="IPR000504">
    <property type="entry name" value="RRM_dom"/>
</dbReference>
<dbReference type="Proteomes" id="UP000761534">
    <property type="component" value="Unassembled WGS sequence"/>
</dbReference>
<dbReference type="GO" id="GO:0003723">
    <property type="term" value="F:RNA binding"/>
    <property type="evidence" value="ECO:0007669"/>
    <property type="project" value="UniProtKB-UniRule"/>
</dbReference>
<feature type="compositionally biased region" description="Polar residues" evidence="2">
    <location>
        <begin position="44"/>
        <end position="59"/>
    </location>
</feature>
<name>A0A642V013_9ASCO</name>
<keyword evidence="5" id="KW-1185">Reference proteome</keyword>
<feature type="region of interest" description="Disordered" evidence="2">
    <location>
        <begin position="40"/>
        <end position="59"/>
    </location>
</feature>
<organism evidence="4 5">
    <name type="scientific">Trichomonascus ciferrii</name>
    <dbReference type="NCBI Taxonomy" id="44093"/>
    <lineage>
        <taxon>Eukaryota</taxon>
        <taxon>Fungi</taxon>
        <taxon>Dikarya</taxon>
        <taxon>Ascomycota</taxon>
        <taxon>Saccharomycotina</taxon>
        <taxon>Dipodascomycetes</taxon>
        <taxon>Dipodascales</taxon>
        <taxon>Trichomonascaceae</taxon>
        <taxon>Trichomonascus</taxon>
        <taxon>Trichomonascus ciferrii complex</taxon>
    </lineage>
</organism>
<comment type="caution">
    <text evidence="4">The sequence shown here is derived from an EMBL/GenBank/DDBJ whole genome shotgun (WGS) entry which is preliminary data.</text>
</comment>
<feature type="domain" description="RRM" evidence="3">
    <location>
        <begin position="1"/>
        <end position="40"/>
    </location>
</feature>
<dbReference type="PROSITE" id="PS50102">
    <property type="entry name" value="RRM"/>
    <property type="match status" value="1"/>
</dbReference>
<evidence type="ECO:0000256" key="2">
    <source>
        <dbReference type="SAM" id="MobiDB-lite"/>
    </source>
</evidence>
<gene>
    <name evidence="4" type="ORF">TRICI_004640</name>
</gene>
<sequence>MGKDFAEIQFESDEDALAAIENMDGSQVFGQTLKVRRAKKETASLDSTTPGKSITSTADINTNPISLEPGILFTKYRITKFFFLSKFLEATLFSSSKLPCLLSRASHHPAFPAKRS</sequence>
<dbReference type="Pfam" id="PF00076">
    <property type="entry name" value="RRM_1"/>
    <property type="match status" value="1"/>
</dbReference>
<dbReference type="InterPro" id="IPR035979">
    <property type="entry name" value="RBD_domain_sf"/>
</dbReference>
<dbReference type="OrthoDB" id="4085284at2759"/>
<dbReference type="Gene3D" id="3.30.70.330">
    <property type="match status" value="1"/>
</dbReference>
<dbReference type="AlphaFoldDB" id="A0A642V013"/>
<dbReference type="EMBL" id="SWFS01000350">
    <property type="protein sequence ID" value="KAA8909051.1"/>
    <property type="molecule type" value="Genomic_DNA"/>
</dbReference>
<evidence type="ECO:0000256" key="1">
    <source>
        <dbReference type="PROSITE-ProRule" id="PRU00176"/>
    </source>
</evidence>
<evidence type="ECO:0000313" key="4">
    <source>
        <dbReference type="EMBL" id="KAA8909051.1"/>
    </source>
</evidence>
<reference evidence="4" key="1">
    <citation type="journal article" date="2019" name="G3 (Bethesda)">
        <title>Genome Assemblies of Two Rare Opportunistic Yeast Pathogens: Diutina rugosa (syn. Candida rugosa) and Trichomonascus ciferrii (syn. Candida ciferrii).</title>
        <authorList>
            <person name="Mixao V."/>
            <person name="Saus E."/>
            <person name="Hansen A.P."/>
            <person name="Lass-Florl C."/>
            <person name="Gabaldon T."/>
        </authorList>
    </citation>
    <scope>NUCLEOTIDE SEQUENCE</scope>
    <source>
        <strain evidence="4">CBS 4856</strain>
    </source>
</reference>
<keyword evidence="1" id="KW-0694">RNA-binding</keyword>
<dbReference type="VEuPathDB" id="FungiDB:TRICI_004640"/>
<dbReference type="SUPFAM" id="SSF54928">
    <property type="entry name" value="RNA-binding domain, RBD"/>
    <property type="match status" value="1"/>
</dbReference>
<protein>
    <recommendedName>
        <fullName evidence="3">RRM domain-containing protein</fullName>
    </recommendedName>
</protein>
<proteinExistence type="predicted"/>
<evidence type="ECO:0000259" key="3">
    <source>
        <dbReference type="PROSITE" id="PS50102"/>
    </source>
</evidence>